<dbReference type="InterPro" id="IPR052043">
    <property type="entry name" value="PolySaccharide_Degr_Enz"/>
</dbReference>
<evidence type="ECO:0000313" key="3">
    <source>
        <dbReference type="Proteomes" id="UP000248057"/>
    </source>
</evidence>
<comment type="caution">
    <text evidence="2">The sequence shown here is derived from an EMBL/GenBank/DDBJ whole genome shotgun (WGS) entry which is preliminary data.</text>
</comment>
<dbReference type="RefSeq" id="WP_110326802.1">
    <property type="nucleotide sequence ID" value="NZ_QJKD01000032.1"/>
</dbReference>
<dbReference type="InterPro" id="IPR008928">
    <property type="entry name" value="6-hairpin_glycosidase_sf"/>
</dbReference>
<evidence type="ECO:0000256" key="1">
    <source>
        <dbReference type="ARBA" id="ARBA00022801"/>
    </source>
</evidence>
<proteinExistence type="predicted"/>
<dbReference type="GeneID" id="86065079"/>
<keyword evidence="3" id="KW-1185">Reference proteome</keyword>
<accession>A0A2V3XTG4</accession>
<dbReference type="InterPro" id="IPR012341">
    <property type="entry name" value="6hp_glycosidase-like_sf"/>
</dbReference>
<organism evidence="2 3">
    <name type="scientific">Hungatella effluvii</name>
    <dbReference type="NCBI Taxonomy" id="1096246"/>
    <lineage>
        <taxon>Bacteria</taxon>
        <taxon>Bacillati</taxon>
        <taxon>Bacillota</taxon>
        <taxon>Clostridia</taxon>
        <taxon>Lachnospirales</taxon>
        <taxon>Lachnospiraceae</taxon>
        <taxon>Hungatella</taxon>
    </lineage>
</organism>
<dbReference type="Pfam" id="PF07470">
    <property type="entry name" value="Glyco_hydro_88"/>
    <property type="match status" value="1"/>
</dbReference>
<reference evidence="2 3" key="1">
    <citation type="submission" date="2018-05" db="EMBL/GenBank/DDBJ databases">
        <title>Genomic Encyclopedia of Type Strains, Phase IV (KMG-IV): sequencing the most valuable type-strain genomes for metagenomic binning, comparative biology and taxonomic classification.</title>
        <authorList>
            <person name="Goeker M."/>
        </authorList>
    </citation>
    <scope>NUCLEOTIDE SEQUENCE [LARGE SCALE GENOMIC DNA]</scope>
    <source>
        <strain evidence="2 3">DSM 24995</strain>
    </source>
</reference>
<gene>
    <name evidence="2" type="ORF">DFR60_1328</name>
</gene>
<dbReference type="SUPFAM" id="SSF48208">
    <property type="entry name" value="Six-hairpin glycosidases"/>
    <property type="match status" value="1"/>
</dbReference>
<keyword evidence="1 2" id="KW-0378">Hydrolase</keyword>
<dbReference type="EMBL" id="QJKD01000032">
    <property type="protein sequence ID" value="PXX43350.1"/>
    <property type="molecule type" value="Genomic_DNA"/>
</dbReference>
<dbReference type="Gene3D" id="1.50.10.10">
    <property type="match status" value="1"/>
</dbReference>
<dbReference type="InterPro" id="IPR010905">
    <property type="entry name" value="Glyco_hydro_88"/>
</dbReference>
<dbReference type="Proteomes" id="UP000248057">
    <property type="component" value="Unassembled WGS sequence"/>
</dbReference>
<protein>
    <submittedName>
        <fullName evidence="2">Rhamnogalacturonyl hydrolase YesR</fullName>
    </submittedName>
</protein>
<dbReference type="AlphaFoldDB" id="A0A2V3XTG4"/>
<dbReference type="GO" id="GO:0005975">
    <property type="term" value="P:carbohydrate metabolic process"/>
    <property type="evidence" value="ECO:0007669"/>
    <property type="project" value="InterPro"/>
</dbReference>
<dbReference type="PANTHER" id="PTHR33886">
    <property type="entry name" value="UNSATURATED RHAMNOGALACTURONAN HYDROLASE (EUROFUNG)"/>
    <property type="match status" value="1"/>
</dbReference>
<dbReference type="GO" id="GO:0016787">
    <property type="term" value="F:hydrolase activity"/>
    <property type="evidence" value="ECO:0007669"/>
    <property type="project" value="UniProtKB-KW"/>
</dbReference>
<evidence type="ECO:0000313" key="2">
    <source>
        <dbReference type="EMBL" id="PXX43350.1"/>
    </source>
</evidence>
<sequence length="707" mass="79845">METFNTYFDSNISMKSRNAPLHDIMSTVAGRYIGQNPAGSFRFRAFRDDSFLPDADGSYNLDLNGKLPEALMGQYALIAAKFYSSSSENRTLLIRCYSQADVYFNGSLLWESTPYEENNEQKMTSVVLPCGAGWNSLMLRCCKRTSGFGCHLEPELSVWSWISFLTPFAEREGQGGLVYSQPFDGPRVNVPDIDLNGNEADTGLCWYPAQTRETMESPGDLEAVFGRRPGKWACIWSKIRQNLPGKQKVAFTCSGAEIYLDGRRIESGDITVTAGNHDLLACSRCPEESSWTVRFSAEYEDRTKLKLMNPGADGVKGPCLYLGLFDAKPDWKLPGFYGLFGDSEKCYWKAAEHTVVRPYLENPCFGRWNYPLGVTLYGLTQAARVLDRPDITEYVRKHIHECAAMHEYSLWDAKTYGYPEINNQLVVLDSLDTCGSFGSAMLEFYKDKMDGNVKMTADRIGSYIHSGQSRREDGAFCRLGEGHTTMWVDDLYMSIPFLCRYAKLTGDAKYLDDAANQVLMFKKYLYMPEYKIMSHVYDFHVEAATQVPWGRGNGWALFSISELLEYLPQDHKDRGSILEFFTSLCEGYVALQGSRGLWHQVLTLPESYEEASCTAMFIYGFSRAVRFGWIEDALGKKLLASAMKAWEGLKQTALDRFGNVYGICRGSFYSFSGDYYRDTLGWTLNDTHGIGIVLLAGIELDQAVRME</sequence>
<dbReference type="PANTHER" id="PTHR33886:SF8">
    <property type="entry name" value="UNSATURATED RHAMNOGALACTURONAN HYDROLASE (EUROFUNG)"/>
    <property type="match status" value="1"/>
</dbReference>
<name>A0A2V3XTG4_9FIRM</name>